<sequence>MTPWYGPFKWVTYGGGSFFLEGVEVSAALVREVFVSNNGFMYVFLSVEDDRFKHLLLKDGVPPGYF</sequence>
<dbReference type="AlphaFoldDB" id="A0A2R7Y4T6"/>
<protein>
    <submittedName>
        <fullName evidence="1">Uncharacterized protein</fullName>
    </submittedName>
</protein>
<proteinExistence type="predicted"/>
<gene>
    <name evidence="1" type="ORF">B7O98_07730</name>
</gene>
<evidence type="ECO:0000313" key="2">
    <source>
        <dbReference type="Proteomes" id="UP000244093"/>
    </source>
</evidence>
<accession>A0A2R7Y4T6</accession>
<organism evidence="1 2">
    <name type="scientific">Zestosphaera tikiterensis</name>
    <dbReference type="NCBI Taxonomy" id="1973259"/>
    <lineage>
        <taxon>Archaea</taxon>
        <taxon>Thermoproteota</taxon>
        <taxon>Thermoprotei</taxon>
        <taxon>Desulfurococcales</taxon>
        <taxon>Desulfurococcaceae</taxon>
        <taxon>Zestosphaera</taxon>
    </lineage>
</organism>
<comment type="caution">
    <text evidence="1">The sequence shown here is derived from an EMBL/GenBank/DDBJ whole genome shotgun (WGS) entry which is preliminary data.</text>
</comment>
<dbReference type="EMBL" id="NBVN01000004">
    <property type="protein sequence ID" value="PUA32530.1"/>
    <property type="molecule type" value="Genomic_DNA"/>
</dbReference>
<evidence type="ECO:0000313" key="1">
    <source>
        <dbReference type="EMBL" id="PUA32530.1"/>
    </source>
</evidence>
<dbReference type="Proteomes" id="UP000244093">
    <property type="component" value="Unassembled WGS sequence"/>
</dbReference>
<reference evidence="1 2" key="1">
    <citation type="journal article" date="2018" name="Syst. Appl. Microbiol.">
        <title>A new symbiotic nanoarchaeote (Candidatus Nanoclepta minutus) and its host (Zestosphaera tikiterensis gen. nov., sp. nov.) from a New Zealand hot spring.</title>
        <authorList>
            <person name="St John E."/>
            <person name="Liu Y."/>
            <person name="Podar M."/>
            <person name="Stott M.B."/>
            <person name="Meneghin J."/>
            <person name="Chen Z."/>
            <person name="Lagutin K."/>
            <person name="Mitchell K."/>
            <person name="Reysenbach A.L."/>
        </authorList>
    </citation>
    <scope>NUCLEOTIDE SEQUENCE [LARGE SCALE GENOMIC DNA]</scope>
    <source>
        <strain evidence="1">NZ3</strain>
    </source>
</reference>
<name>A0A2R7Y4T6_9CREN</name>